<protein>
    <submittedName>
        <fullName evidence="2">DinB family protein</fullName>
    </submittedName>
</protein>
<accession>A0ABR7TMZ4</accession>
<comment type="caution">
    <text evidence="2">The sequence shown here is derived from an EMBL/GenBank/DDBJ whole genome shotgun (WGS) entry which is preliminary data.</text>
</comment>
<dbReference type="Pfam" id="PF12867">
    <property type="entry name" value="DinB_2"/>
    <property type="match status" value="1"/>
</dbReference>
<evidence type="ECO:0000313" key="2">
    <source>
        <dbReference type="EMBL" id="MBC9931853.1"/>
    </source>
</evidence>
<feature type="domain" description="DinB-like" evidence="1">
    <location>
        <begin position="43"/>
        <end position="147"/>
    </location>
</feature>
<dbReference type="Gene3D" id="1.20.120.450">
    <property type="entry name" value="dinb family like domain"/>
    <property type="match status" value="1"/>
</dbReference>
<dbReference type="RefSeq" id="WP_188088999.1">
    <property type="nucleotide sequence ID" value="NZ_JACVFC010000002.1"/>
</dbReference>
<dbReference type="InterPro" id="IPR034660">
    <property type="entry name" value="DinB/YfiT-like"/>
</dbReference>
<proteinExistence type="predicted"/>
<evidence type="ECO:0000259" key="1">
    <source>
        <dbReference type="Pfam" id="PF12867"/>
    </source>
</evidence>
<organism evidence="2 3">
    <name type="scientific">Chitinophaga qingshengii</name>
    <dbReference type="NCBI Taxonomy" id="1569794"/>
    <lineage>
        <taxon>Bacteria</taxon>
        <taxon>Pseudomonadati</taxon>
        <taxon>Bacteroidota</taxon>
        <taxon>Chitinophagia</taxon>
        <taxon>Chitinophagales</taxon>
        <taxon>Chitinophagaceae</taxon>
        <taxon>Chitinophaga</taxon>
    </lineage>
</organism>
<sequence length="166" mass="19377">MLQTHKDSLWKQFGASIDMLINAVSAYPENLWYTEKKFFYISYHVAVFLDYYLTIPAGPPASPLPFTLTEDIPEDAIDDIIPDRIYSQDEILSYLQASRKKCHDLLFNMTENDFTQSWVEVEGNKVMPVFELFLYNMRHVQHHAAQLNMLLRKDTGDAPRWVRAAK</sequence>
<keyword evidence="3" id="KW-1185">Reference proteome</keyword>
<dbReference type="InterPro" id="IPR024775">
    <property type="entry name" value="DinB-like"/>
</dbReference>
<dbReference type="SUPFAM" id="SSF109854">
    <property type="entry name" value="DinB/YfiT-like putative metalloenzymes"/>
    <property type="match status" value="1"/>
</dbReference>
<name>A0ABR7TMZ4_9BACT</name>
<dbReference type="EMBL" id="JACVFC010000002">
    <property type="protein sequence ID" value="MBC9931853.1"/>
    <property type="molecule type" value="Genomic_DNA"/>
</dbReference>
<evidence type="ECO:0000313" key="3">
    <source>
        <dbReference type="Proteomes" id="UP000659124"/>
    </source>
</evidence>
<dbReference type="Proteomes" id="UP000659124">
    <property type="component" value="Unassembled WGS sequence"/>
</dbReference>
<reference evidence="2 3" key="1">
    <citation type="submission" date="2020-09" db="EMBL/GenBank/DDBJ databases">
        <title>Genome sequences of type strains of Chitinophaga qingshengii and Chitinophaga varians.</title>
        <authorList>
            <person name="Kittiwongwattana C."/>
        </authorList>
    </citation>
    <scope>NUCLEOTIDE SEQUENCE [LARGE SCALE GENOMIC DNA]</scope>
    <source>
        <strain evidence="2 3">JCM 30026</strain>
    </source>
</reference>
<gene>
    <name evidence="2" type="ORF">ICL07_15820</name>
</gene>